<dbReference type="InterPro" id="IPR006201">
    <property type="entry name" value="Neur_channel"/>
</dbReference>
<evidence type="ECO:0000256" key="6">
    <source>
        <dbReference type="ARBA" id="ARBA00023065"/>
    </source>
</evidence>
<organism evidence="19 20">
    <name type="scientific">Trichinella zimbabwensis</name>
    <dbReference type="NCBI Taxonomy" id="268475"/>
    <lineage>
        <taxon>Eukaryota</taxon>
        <taxon>Metazoa</taxon>
        <taxon>Ecdysozoa</taxon>
        <taxon>Nematoda</taxon>
        <taxon>Enoplea</taxon>
        <taxon>Dorylaimia</taxon>
        <taxon>Trichinellida</taxon>
        <taxon>Trichinellidae</taxon>
        <taxon>Trichinella</taxon>
    </lineage>
</organism>
<feature type="transmembrane region" description="Helical" evidence="15">
    <location>
        <begin position="313"/>
        <end position="331"/>
    </location>
</feature>
<keyword evidence="4 15" id="KW-1133">Transmembrane helix</keyword>
<dbReference type="SUPFAM" id="SSF90112">
    <property type="entry name" value="Neurotransmitter-gated ion-channel transmembrane pore"/>
    <property type="match status" value="1"/>
</dbReference>
<dbReference type="FunFam" id="1.20.58.390:FF:000001">
    <property type="entry name" value="Neuronal nicotinic acetylcholine receptor subunit 3"/>
    <property type="match status" value="1"/>
</dbReference>
<evidence type="ECO:0000256" key="13">
    <source>
        <dbReference type="ARBA" id="ARBA00023303"/>
    </source>
</evidence>
<dbReference type="PANTHER" id="PTHR18945">
    <property type="entry name" value="NEUROTRANSMITTER GATED ION CHANNEL"/>
    <property type="match status" value="1"/>
</dbReference>
<evidence type="ECO:0000256" key="10">
    <source>
        <dbReference type="ARBA" id="ARBA00023180"/>
    </source>
</evidence>
<evidence type="ECO:0000259" key="18">
    <source>
        <dbReference type="Pfam" id="PF02932"/>
    </source>
</evidence>
<dbReference type="InterPro" id="IPR002394">
    <property type="entry name" value="Nicotinic_acetylcholine_rcpt"/>
</dbReference>
<feature type="non-terminal residue" evidence="19">
    <location>
        <position position="1"/>
    </location>
</feature>
<evidence type="ECO:0000259" key="17">
    <source>
        <dbReference type="Pfam" id="PF02931"/>
    </source>
</evidence>
<evidence type="ECO:0000313" key="20">
    <source>
        <dbReference type="Proteomes" id="UP000055024"/>
    </source>
</evidence>
<evidence type="ECO:0000256" key="5">
    <source>
        <dbReference type="ARBA" id="ARBA00023018"/>
    </source>
</evidence>
<reference evidence="19 20" key="1">
    <citation type="submission" date="2015-01" db="EMBL/GenBank/DDBJ databases">
        <title>Evolution of Trichinella species and genotypes.</title>
        <authorList>
            <person name="Korhonen P.K."/>
            <person name="Edoardo P."/>
            <person name="Giuseppe L.R."/>
            <person name="Gasser R.B."/>
        </authorList>
    </citation>
    <scope>NUCLEOTIDE SEQUENCE [LARGE SCALE GENOMIC DNA]</scope>
    <source>
        <strain evidence="19">ISS1029</strain>
    </source>
</reference>
<sequence length="559" mass="64476">LHFKYTLHTTDCSFAKSPMQQNHATTSTSTFIVLVTCCSFAVKAMKAERQLYEDLLYLYNKVARPVKNASEVLEVKFGASLIRIIDVDEKNQVLTTNLWLEMQWTDSKLTWNPENYAGIKKLHIPAEYIWTPDILLYNCADGHPHVTINTDALVYYDGKVLWKPPGIYKSFCQIDIQYFPYDLQRCYMKFGGWTYNGFYLDMRQIPTSGHNLINTADEFGRNVWRLHEGMDLSYFYESSGWDLLELTSDRHEVLYPGCCGQDFYIDITFYITLRRKTLFYTVNLILPCMLIAILTTFVFYLPTSCRDKITFSISILVTLIVFVLVLVDLIPPTSLVIPLIAKFLLFTLSLVTVSIIVSVITLDINHRDGCTHKMPKWIRWLFLKKLPRLLHMKLPEKCESPKEAERSRRQWAKLRGQSEQLNRRQSGFFQKLPPTTIRSFNSSSSASSLFTDGRESSQPNLLFICEPDQTRRLLQKLIANVNFIAAHIAMLEYDQRLSDEWSYVASVVDRVFMILFSVVNLLGTIIFVAQSPILYDISQPLPVPVKTQPLGGDTLSHLY</sequence>
<dbReference type="GO" id="GO:0045211">
    <property type="term" value="C:postsynaptic membrane"/>
    <property type="evidence" value="ECO:0007669"/>
    <property type="project" value="UniProtKB-SubCell"/>
</dbReference>
<feature type="transmembrane region" description="Helical" evidence="15">
    <location>
        <begin position="278"/>
        <end position="301"/>
    </location>
</feature>
<dbReference type="Pfam" id="PF02932">
    <property type="entry name" value="Neur_chan_memb"/>
    <property type="match status" value="1"/>
</dbReference>
<evidence type="ECO:0000256" key="2">
    <source>
        <dbReference type="ARBA" id="ARBA00022475"/>
    </source>
</evidence>
<evidence type="ECO:0000256" key="4">
    <source>
        <dbReference type="ARBA" id="ARBA00022989"/>
    </source>
</evidence>
<dbReference type="Pfam" id="PF02931">
    <property type="entry name" value="Neur_chan_LBD"/>
    <property type="match status" value="1"/>
</dbReference>
<protein>
    <submittedName>
        <fullName evidence="19">Acetylcholine receptor subunit alpha-like</fullName>
    </submittedName>
</protein>
<dbReference type="STRING" id="268475.A0A0V1GY05"/>
<dbReference type="PRINTS" id="PR00254">
    <property type="entry name" value="NICOTINICR"/>
</dbReference>
<keyword evidence="5" id="KW-0770">Synapse</keyword>
<keyword evidence="11" id="KW-0628">Postsynaptic cell membrane</keyword>
<evidence type="ECO:0000256" key="1">
    <source>
        <dbReference type="ARBA" id="ARBA00022448"/>
    </source>
</evidence>
<feature type="region of interest" description="Disordered" evidence="16">
    <location>
        <begin position="433"/>
        <end position="455"/>
    </location>
</feature>
<dbReference type="CDD" id="cd19064">
    <property type="entry name" value="LGIC_TM_nAChR"/>
    <property type="match status" value="1"/>
</dbReference>
<keyword evidence="2" id="KW-1003">Cell membrane</keyword>
<dbReference type="InterPro" id="IPR006202">
    <property type="entry name" value="Neur_chan_lig-bd"/>
</dbReference>
<comment type="similarity">
    <text evidence="15">Belongs to the ligand-gated ion channel (TC 1.A.9) family.</text>
</comment>
<dbReference type="Gene3D" id="2.70.170.10">
    <property type="entry name" value="Neurotransmitter-gated ion-channel ligand-binding domain"/>
    <property type="match status" value="1"/>
</dbReference>
<keyword evidence="20" id="KW-1185">Reference proteome</keyword>
<evidence type="ECO:0000256" key="8">
    <source>
        <dbReference type="ARBA" id="ARBA00023157"/>
    </source>
</evidence>
<gene>
    <name evidence="19" type="primary">ARA1</name>
    <name evidence="19" type="ORF">T11_6984</name>
</gene>
<dbReference type="FunFam" id="2.70.170.10:FF:000044">
    <property type="entry name" value="AcetylCholine Receptor"/>
    <property type="match status" value="1"/>
</dbReference>
<dbReference type="PROSITE" id="PS00236">
    <property type="entry name" value="NEUROTR_ION_CHANNEL"/>
    <property type="match status" value="1"/>
</dbReference>
<dbReference type="InterPro" id="IPR038050">
    <property type="entry name" value="Neuro_actylchol_rec"/>
</dbReference>
<feature type="non-terminal residue" evidence="19">
    <location>
        <position position="559"/>
    </location>
</feature>
<keyword evidence="8" id="KW-1015">Disulfide bond</keyword>
<comment type="caution">
    <text evidence="19">The sequence shown here is derived from an EMBL/GenBank/DDBJ whole genome shotgun (WGS) entry which is preliminary data.</text>
</comment>
<dbReference type="InterPro" id="IPR036734">
    <property type="entry name" value="Neur_chan_lig-bd_sf"/>
</dbReference>
<dbReference type="EMBL" id="JYDP01000204">
    <property type="protein sequence ID" value="KRZ03101.1"/>
    <property type="molecule type" value="Genomic_DNA"/>
</dbReference>
<comment type="subcellular location">
    <subcellularLocation>
        <location evidence="14">Postsynaptic cell membrane</location>
        <topology evidence="14">Multi-pass membrane protein</topology>
    </subcellularLocation>
</comment>
<dbReference type="Gene3D" id="1.20.58.390">
    <property type="entry name" value="Neurotransmitter-gated ion-channel transmembrane domain"/>
    <property type="match status" value="2"/>
</dbReference>
<keyword evidence="1 15" id="KW-0813">Transport</keyword>
<evidence type="ECO:0000256" key="9">
    <source>
        <dbReference type="ARBA" id="ARBA00023170"/>
    </source>
</evidence>
<keyword evidence="10" id="KW-0325">Glycoprotein</keyword>
<dbReference type="Proteomes" id="UP000055024">
    <property type="component" value="Unassembled WGS sequence"/>
</dbReference>
<dbReference type="AlphaFoldDB" id="A0A0V1GY05"/>
<dbReference type="PRINTS" id="PR00252">
    <property type="entry name" value="NRIONCHANNEL"/>
</dbReference>
<evidence type="ECO:0000256" key="15">
    <source>
        <dbReference type="RuleBase" id="RU000687"/>
    </source>
</evidence>
<evidence type="ECO:0000256" key="11">
    <source>
        <dbReference type="ARBA" id="ARBA00023257"/>
    </source>
</evidence>
<dbReference type="InterPro" id="IPR018000">
    <property type="entry name" value="Neurotransmitter_ion_chnl_CS"/>
</dbReference>
<name>A0A0V1GY05_9BILA</name>
<feature type="transmembrane region" description="Helical" evidence="15">
    <location>
        <begin position="343"/>
        <end position="364"/>
    </location>
</feature>
<evidence type="ECO:0000313" key="19">
    <source>
        <dbReference type="EMBL" id="KRZ03101.1"/>
    </source>
</evidence>
<feature type="domain" description="Neurotransmitter-gated ion-channel ligand-binding" evidence="17">
    <location>
        <begin position="48"/>
        <end position="277"/>
    </location>
</feature>
<evidence type="ECO:0000256" key="14">
    <source>
        <dbReference type="ARBA" id="ARBA00034104"/>
    </source>
</evidence>
<dbReference type="InterPro" id="IPR036719">
    <property type="entry name" value="Neuro-gated_channel_TM_sf"/>
</dbReference>
<dbReference type="SUPFAM" id="SSF63712">
    <property type="entry name" value="Nicotinic receptor ligand binding domain-like"/>
    <property type="match status" value="1"/>
</dbReference>
<keyword evidence="12" id="KW-1071">Ligand-gated ion channel</keyword>
<keyword evidence="7 15" id="KW-0472">Membrane</keyword>
<dbReference type="GO" id="GO:0004888">
    <property type="term" value="F:transmembrane signaling receptor activity"/>
    <property type="evidence" value="ECO:0007669"/>
    <property type="project" value="InterPro"/>
</dbReference>
<feature type="domain" description="Neurotransmitter-gated ion-channel transmembrane" evidence="18">
    <location>
        <begin position="284"/>
        <end position="526"/>
    </location>
</feature>
<keyword evidence="3 15" id="KW-0812">Transmembrane</keyword>
<evidence type="ECO:0000256" key="3">
    <source>
        <dbReference type="ARBA" id="ARBA00022692"/>
    </source>
</evidence>
<keyword evidence="6 15" id="KW-0406">Ion transport</keyword>
<keyword evidence="9 19" id="KW-0675">Receptor</keyword>
<evidence type="ECO:0000256" key="7">
    <source>
        <dbReference type="ARBA" id="ARBA00023136"/>
    </source>
</evidence>
<proteinExistence type="inferred from homology"/>
<accession>A0A0V1GY05</accession>
<feature type="compositionally biased region" description="Low complexity" evidence="16">
    <location>
        <begin position="439"/>
        <end position="448"/>
    </location>
</feature>
<feature type="transmembrane region" description="Helical" evidence="15">
    <location>
        <begin position="511"/>
        <end position="529"/>
    </location>
</feature>
<dbReference type="GO" id="GO:0022848">
    <property type="term" value="F:acetylcholine-gated monoatomic cation-selective channel activity"/>
    <property type="evidence" value="ECO:0007669"/>
    <property type="project" value="InterPro"/>
</dbReference>
<evidence type="ECO:0000256" key="12">
    <source>
        <dbReference type="ARBA" id="ARBA00023286"/>
    </source>
</evidence>
<evidence type="ECO:0000256" key="16">
    <source>
        <dbReference type="SAM" id="MobiDB-lite"/>
    </source>
</evidence>
<dbReference type="InterPro" id="IPR006029">
    <property type="entry name" value="Neurotrans-gated_channel_TM"/>
</dbReference>
<keyword evidence="13 15" id="KW-0407">Ion channel</keyword>
<dbReference type="NCBIfam" id="TIGR00860">
    <property type="entry name" value="LIC"/>
    <property type="match status" value="1"/>
</dbReference>
<dbReference type="OrthoDB" id="5975154at2759"/>